<feature type="non-terminal residue" evidence="2">
    <location>
        <position position="1"/>
    </location>
</feature>
<gene>
    <name evidence="2" type="ORF">UJA718_LOCUS40259</name>
</gene>
<organism evidence="2 3">
    <name type="scientific">Rotaria socialis</name>
    <dbReference type="NCBI Taxonomy" id="392032"/>
    <lineage>
        <taxon>Eukaryota</taxon>
        <taxon>Metazoa</taxon>
        <taxon>Spiralia</taxon>
        <taxon>Gnathifera</taxon>
        <taxon>Rotifera</taxon>
        <taxon>Eurotatoria</taxon>
        <taxon>Bdelloidea</taxon>
        <taxon>Philodinida</taxon>
        <taxon>Philodinidae</taxon>
        <taxon>Rotaria</taxon>
    </lineage>
</organism>
<comment type="caution">
    <text evidence="2">The sequence shown here is derived from an EMBL/GenBank/DDBJ whole genome shotgun (WGS) entry which is preliminary data.</text>
</comment>
<accession>A0A821N312</accession>
<dbReference type="GO" id="GO:0016192">
    <property type="term" value="P:vesicle-mediated transport"/>
    <property type="evidence" value="ECO:0007669"/>
    <property type="project" value="InterPro"/>
</dbReference>
<reference evidence="2" key="1">
    <citation type="submission" date="2021-02" db="EMBL/GenBank/DDBJ databases">
        <authorList>
            <person name="Nowell W R."/>
        </authorList>
    </citation>
    <scope>NUCLEOTIDE SEQUENCE</scope>
</reference>
<evidence type="ECO:0000313" key="2">
    <source>
        <dbReference type="EMBL" id="CAF4778426.1"/>
    </source>
</evidence>
<feature type="domain" description="CCZ1/INTU second Longin" evidence="1">
    <location>
        <begin position="42"/>
        <end position="78"/>
    </location>
</feature>
<keyword evidence="3" id="KW-1185">Reference proteome</keyword>
<dbReference type="Proteomes" id="UP000663873">
    <property type="component" value="Unassembled WGS sequence"/>
</dbReference>
<protein>
    <recommendedName>
        <fullName evidence="1">CCZ1/INTU second Longin domain-containing protein</fullName>
    </recommendedName>
</protein>
<proteinExistence type="predicted"/>
<dbReference type="Pfam" id="PF19032">
    <property type="entry name" value="Intu_longin_2"/>
    <property type="match status" value="1"/>
</dbReference>
<dbReference type="AlphaFoldDB" id="A0A821N312"/>
<sequence length="87" mass="10389">MILDTTIDSSYFGVQFLQVEKKVYLKIQSLIRRLELRFAALKETLFLYRNQLIWSGLDQDDTSLLYSFFRVNYWPQLKSSLNTSTIR</sequence>
<name>A0A821N312_9BILA</name>
<dbReference type="InterPro" id="IPR043988">
    <property type="entry name" value="CCZ1/INTU_longin_2"/>
</dbReference>
<evidence type="ECO:0000313" key="3">
    <source>
        <dbReference type="Proteomes" id="UP000663873"/>
    </source>
</evidence>
<dbReference type="EMBL" id="CAJOBP010044174">
    <property type="protein sequence ID" value="CAF4778426.1"/>
    <property type="molecule type" value="Genomic_DNA"/>
</dbReference>
<evidence type="ECO:0000259" key="1">
    <source>
        <dbReference type="Pfam" id="PF19032"/>
    </source>
</evidence>